<dbReference type="SUPFAM" id="SSF48208">
    <property type="entry name" value="Six-hairpin glycosidases"/>
    <property type="match status" value="1"/>
</dbReference>
<dbReference type="PANTHER" id="PTHR34987">
    <property type="entry name" value="C, PUTATIVE (AFU_ORTHOLOGUE AFUA_3G02880)-RELATED"/>
    <property type="match status" value="1"/>
</dbReference>
<dbReference type="InterPro" id="IPR013737">
    <property type="entry name" value="Bac_rhamnosid_N"/>
</dbReference>
<dbReference type="Pfam" id="PF08531">
    <property type="entry name" value="Bac_rhamnosid_N"/>
    <property type="match status" value="1"/>
</dbReference>
<dbReference type="InterPro" id="IPR008902">
    <property type="entry name" value="Rhamnosid_concanavalin"/>
</dbReference>
<evidence type="ECO:0000259" key="4">
    <source>
        <dbReference type="Pfam" id="PF17390"/>
    </source>
</evidence>
<organism evidence="5 6">
    <name type="scientific">Paenibacillus ginsengarvi</name>
    <dbReference type="NCBI Taxonomy" id="400777"/>
    <lineage>
        <taxon>Bacteria</taxon>
        <taxon>Bacillati</taxon>
        <taxon>Bacillota</taxon>
        <taxon>Bacilli</taxon>
        <taxon>Bacillales</taxon>
        <taxon>Paenibacillaceae</taxon>
        <taxon>Paenibacillus</taxon>
    </lineage>
</organism>
<dbReference type="SUPFAM" id="SSF49785">
    <property type="entry name" value="Galactose-binding domain-like"/>
    <property type="match status" value="1"/>
</dbReference>
<feature type="domain" description="Alpha-L-rhamnosidase C-terminal" evidence="4">
    <location>
        <begin position="752"/>
        <end position="811"/>
    </location>
</feature>
<gene>
    <name evidence="5" type="ORF">D7M11_04925</name>
</gene>
<dbReference type="Proteomes" id="UP000282311">
    <property type="component" value="Unassembled WGS sequence"/>
</dbReference>
<dbReference type="EMBL" id="RBAH01000002">
    <property type="protein sequence ID" value="RKN86359.1"/>
    <property type="molecule type" value="Genomic_DNA"/>
</dbReference>
<evidence type="ECO:0000259" key="1">
    <source>
        <dbReference type="Pfam" id="PF05592"/>
    </source>
</evidence>
<sequence length="830" mass="94161">MIVSMITEELQPVKGGQAEGSRMHRFFRKRPVHEKIQWDRRTSIIWHPSEVETHYEQPKNSFCRFRREFELPEAAAKRSELRIFADSRYMLYINGHYVGRGPCRSDPRWQYYDVWEIGTRLIPGRNTIAVLALHFGYGTGQSVHRIPALLVECTVDHEDGSCMRIASDASWKCSLHPAYERNAPRINGCQGPVEVYDARLEDGQWQQPGYDDGDWMQAKARNRQLSPFWNLVPRDIPLLEEDEVTACRIAGVGELVERPDAVVRLHKQIIEEEAGLTVSPLDRVGTADYTVQRTEHGKASVVTFDFGRMEVGFLQLDVTGTEGDILDVVYAEELWEGKALLNMNNNRSFDRFVLVGGRNELEIVFGWKAFRYVQIRVRNHKGPLTFHRVGIRTRYYPVSRTSGFACPDHELERIWTISAHTLRCCMQDGFLDSSSREQQQWMGDGRVQSIYNYYFTGDSRLHAKLLMQVGQSQDESGMTKSRYPDGHHNFPPIPSFCLQWICSFSDYEFYTADNSPIAEWWPNIVLALRWFTAYINEEGVLEDVPYWSFIDWGELPAGSAPDVARGGIIGALNLQYLEALRVAVHFAYQENDAEAAAVFGGLADRVEGGIKRLLWNEAAGGYADCIVDGKTSEKVSEITNSLALLHLHRPGEERADCIVRNVFFREGGYPVLKASPYFMLSVYQALSMHGQSGLVLQMIRERYGAMVKAGATTTWENWEVFYRTAQGDVRYQSASHAWAAMPIVFMAEQVLGVSPAAPGFKRVHVAPRLFGMAHAKGTVATPAGEIHIDVRRQEERISLELVVPEGCEAIVRGRLCPAGSHALEWTEQET</sequence>
<feature type="domain" description="Bacterial alpha-L-rhamnosidase N-terminal" evidence="2">
    <location>
        <begin position="77"/>
        <end position="223"/>
    </location>
</feature>
<dbReference type="Pfam" id="PF17390">
    <property type="entry name" value="Bac_rhamnosid_C"/>
    <property type="match status" value="1"/>
</dbReference>
<dbReference type="Pfam" id="PF05592">
    <property type="entry name" value="Bac_rhamnosid"/>
    <property type="match status" value="1"/>
</dbReference>
<dbReference type="Gene3D" id="2.60.420.10">
    <property type="entry name" value="Maltose phosphorylase, domain 3"/>
    <property type="match status" value="1"/>
</dbReference>
<feature type="domain" description="Alpha-L-rhamnosidase concanavalin-like" evidence="1">
    <location>
        <begin position="300"/>
        <end position="380"/>
    </location>
</feature>
<accession>A0A3B0CT51</accession>
<dbReference type="Gene3D" id="2.60.120.260">
    <property type="entry name" value="Galactose-binding domain-like"/>
    <property type="match status" value="2"/>
</dbReference>
<evidence type="ECO:0000313" key="5">
    <source>
        <dbReference type="EMBL" id="RKN86359.1"/>
    </source>
</evidence>
<keyword evidence="6" id="KW-1185">Reference proteome</keyword>
<evidence type="ECO:0000259" key="3">
    <source>
        <dbReference type="Pfam" id="PF17389"/>
    </source>
</evidence>
<dbReference type="InterPro" id="IPR008928">
    <property type="entry name" value="6-hairpin_glycosidase_sf"/>
</dbReference>
<dbReference type="InterPro" id="IPR008979">
    <property type="entry name" value="Galactose-bd-like_sf"/>
</dbReference>
<dbReference type="PANTHER" id="PTHR34987:SF2">
    <property type="entry name" value="B, PUTATIVE (AFU_ORTHOLOGUE AFUA_7G05040)-RELATED"/>
    <property type="match status" value="1"/>
</dbReference>
<comment type="caution">
    <text evidence="5">The sequence shown here is derived from an EMBL/GenBank/DDBJ whole genome shotgun (WGS) entry which is preliminary data.</text>
</comment>
<reference evidence="5 6" key="1">
    <citation type="journal article" date="2007" name="Int. J. Syst. Evol. Microbiol.">
        <title>Paenibacillus ginsengarvi sp. nov., isolated from soil from ginseng cultivation.</title>
        <authorList>
            <person name="Yoon M.H."/>
            <person name="Ten L.N."/>
            <person name="Im W.T."/>
        </authorList>
    </citation>
    <scope>NUCLEOTIDE SEQUENCE [LARGE SCALE GENOMIC DNA]</scope>
    <source>
        <strain evidence="5 6">KCTC 13059</strain>
    </source>
</reference>
<dbReference type="Gene3D" id="1.50.10.10">
    <property type="match status" value="1"/>
</dbReference>
<dbReference type="InterPro" id="IPR035396">
    <property type="entry name" value="Bac_rhamnosid6H"/>
</dbReference>
<dbReference type="InterPro" id="IPR012341">
    <property type="entry name" value="6hp_glycosidase-like_sf"/>
</dbReference>
<evidence type="ECO:0000259" key="2">
    <source>
        <dbReference type="Pfam" id="PF08531"/>
    </source>
</evidence>
<evidence type="ECO:0000313" key="6">
    <source>
        <dbReference type="Proteomes" id="UP000282311"/>
    </source>
</evidence>
<dbReference type="AlphaFoldDB" id="A0A3B0CT51"/>
<dbReference type="InterPro" id="IPR035398">
    <property type="entry name" value="Bac_rhamnosid_C"/>
</dbReference>
<dbReference type="Pfam" id="PF17389">
    <property type="entry name" value="Bac_rhamnosid6H"/>
    <property type="match status" value="1"/>
</dbReference>
<name>A0A3B0CT51_9BACL</name>
<dbReference type="GO" id="GO:0005975">
    <property type="term" value="P:carbohydrate metabolic process"/>
    <property type="evidence" value="ECO:0007669"/>
    <property type="project" value="InterPro"/>
</dbReference>
<feature type="domain" description="Alpha-L-rhamnosidase six-hairpin glycosidase" evidence="3">
    <location>
        <begin position="400"/>
        <end position="750"/>
    </location>
</feature>
<proteinExistence type="predicted"/>
<protein>
    <submittedName>
        <fullName evidence="5">Uncharacterized protein</fullName>
    </submittedName>
</protein>